<evidence type="ECO:0000313" key="3">
    <source>
        <dbReference type="EMBL" id="KXB58292.1"/>
    </source>
</evidence>
<dbReference type="RefSeq" id="WP_060914556.1">
    <property type="nucleotide sequence ID" value="NZ_KQ959982.1"/>
</dbReference>
<dbReference type="PATRIC" id="fig|1379.3.peg.1460"/>
<evidence type="ECO:0000256" key="1">
    <source>
        <dbReference type="ARBA" id="ARBA00022801"/>
    </source>
</evidence>
<name>A0A133ZSB4_9BACL</name>
<dbReference type="GO" id="GO:0016787">
    <property type="term" value="F:hydrolase activity"/>
    <property type="evidence" value="ECO:0007669"/>
    <property type="project" value="UniProtKB-KW"/>
</dbReference>
<dbReference type="Pfam" id="PF07859">
    <property type="entry name" value="Abhydrolase_3"/>
    <property type="match status" value="1"/>
</dbReference>
<proteinExistence type="predicted"/>
<protein>
    <submittedName>
        <fullName evidence="3">Hydrolase, alpha/beta domain protein</fullName>
    </submittedName>
</protein>
<organism evidence="3 4">
    <name type="scientific">Gemella haemolysans</name>
    <dbReference type="NCBI Taxonomy" id="1379"/>
    <lineage>
        <taxon>Bacteria</taxon>
        <taxon>Bacillati</taxon>
        <taxon>Bacillota</taxon>
        <taxon>Bacilli</taxon>
        <taxon>Bacillales</taxon>
        <taxon>Gemellaceae</taxon>
        <taxon>Gemella</taxon>
    </lineage>
</organism>
<gene>
    <name evidence="3" type="ORF">HMPREF3186_01474</name>
</gene>
<dbReference type="Proteomes" id="UP000070355">
    <property type="component" value="Unassembled WGS sequence"/>
</dbReference>
<evidence type="ECO:0000313" key="4">
    <source>
        <dbReference type="Proteomes" id="UP000070355"/>
    </source>
</evidence>
<dbReference type="PANTHER" id="PTHR48081:SF8">
    <property type="entry name" value="ALPHA_BETA HYDROLASE FOLD-3 DOMAIN-CONTAINING PROTEIN-RELATED"/>
    <property type="match status" value="1"/>
</dbReference>
<dbReference type="InterPro" id="IPR029058">
    <property type="entry name" value="AB_hydrolase_fold"/>
</dbReference>
<sequence>MGKFNKKVVSVASIAATLPALIGSYAGYQKLRYKRSAKAGLIELYLGNKYKKLRDIDETKRLEKQKEDKNEETVNVYEFDTNSKFYTRIVSDRQVWHLNSVNNSNSTIFYIHGGSYVHEFVDIQWEMADKIAQESDAEVIIPDYGLAPFYTYKDSYELLTKLYTDYVAENPDKDIYVMGDSAGGGLALGLVQDFVQNNIKLPKGLILLSPWVDLTMSNPDIKKYIKKDPLLHVDTLLADAKSWADDADLSDWKVSPLYGEMKNLPEILLFSGTRELLYPDIALLAEKLREANVKTEFVIGKNLNHVYPAFPIPEATKAISKIVEFVKSK</sequence>
<dbReference type="InterPro" id="IPR013094">
    <property type="entry name" value="AB_hydrolase_3"/>
</dbReference>
<dbReference type="SUPFAM" id="SSF53474">
    <property type="entry name" value="alpha/beta-Hydrolases"/>
    <property type="match status" value="1"/>
</dbReference>
<dbReference type="STRING" id="1379.HMPREF3186_01474"/>
<dbReference type="EMBL" id="LSDC01000100">
    <property type="protein sequence ID" value="KXB58292.1"/>
    <property type="molecule type" value="Genomic_DNA"/>
</dbReference>
<comment type="caution">
    <text evidence="3">The sequence shown here is derived from an EMBL/GenBank/DDBJ whole genome shotgun (WGS) entry which is preliminary data.</text>
</comment>
<evidence type="ECO:0000259" key="2">
    <source>
        <dbReference type="Pfam" id="PF07859"/>
    </source>
</evidence>
<dbReference type="AlphaFoldDB" id="A0A133ZSB4"/>
<dbReference type="InterPro" id="IPR050300">
    <property type="entry name" value="GDXG_lipolytic_enzyme"/>
</dbReference>
<accession>A0A133ZSB4</accession>
<feature type="domain" description="Alpha/beta hydrolase fold-3" evidence="2">
    <location>
        <begin position="108"/>
        <end position="307"/>
    </location>
</feature>
<dbReference type="PANTHER" id="PTHR48081">
    <property type="entry name" value="AB HYDROLASE SUPERFAMILY PROTEIN C4A8.06C"/>
    <property type="match status" value="1"/>
</dbReference>
<keyword evidence="1 3" id="KW-0378">Hydrolase</keyword>
<reference evidence="4" key="1">
    <citation type="submission" date="2016-01" db="EMBL/GenBank/DDBJ databases">
        <authorList>
            <person name="Mitreva M."/>
            <person name="Pepin K.H."/>
            <person name="Mihindukulasuriya K.A."/>
            <person name="Fulton R."/>
            <person name="Fronick C."/>
            <person name="O'Laughlin M."/>
            <person name="Miner T."/>
            <person name="Herter B."/>
            <person name="Rosa B.A."/>
            <person name="Cordes M."/>
            <person name="Tomlinson C."/>
            <person name="Wollam A."/>
            <person name="Palsikar V.B."/>
            <person name="Mardis E.R."/>
            <person name="Wilson R.K."/>
        </authorList>
    </citation>
    <scope>NUCLEOTIDE SEQUENCE [LARGE SCALE GENOMIC DNA]</scope>
    <source>
        <strain evidence="4">DNF01167</strain>
    </source>
</reference>
<dbReference type="Gene3D" id="3.40.50.1820">
    <property type="entry name" value="alpha/beta hydrolase"/>
    <property type="match status" value="1"/>
</dbReference>
<dbReference type="OrthoDB" id="9815425at2"/>